<feature type="repeat" description="PPR" evidence="2">
    <location>
        <begin position="61"/>
        <end position="95"/>
    </location>
</feature>
<dbReference type="PROSITE" id="PS51375">
    <property type="entry name" value="PPR"/>
    <property type="match status" value="2"/>
</dbReference>
<dbReference type="InterPro" id="IPR002885">
    <property type="entry name" value="PPR_rpt"/>
</dbReference>
<dbReference type="AlphaFoldDB" id="A0A7N2RD16"/>
<organism evidence="3 4">
    <name type="scientific">Quercus lobata</name>
    <name type="common">Valley oak</name>
    <dbReference type="NCBI Taxonomy" id="97700"/>
    <lineage>
        <taxon>Eukaryota</taxon>
        <taxon>Viridiplantae</taxon>
        <taxon>Streptophyta</taxon>
        <taxon>Embryophyta</taxon>
        <taxon>Tracheophyta</taxon>
        <taxon>Spermatophyta</taxon>
        <taxon>Magnoliopsida</taxon>
        <taxon>eudicotyledons</taxon>
        <taxon>Gunneridae</taxon>
        <taxon>Pentapetalae</taxon>
        <taxon>rosids</taxon>
        <taxon>fabids</taxon>
        <taxon>Fagales</taxon>
        <taxon>Fagaceae</taxon>
        <taxon>Quercus</taxon>
    </lineage>
</organism>
<accession>A0A7N2RD16</accession>
<dbReference type="PANTHER" id="PTHR47493:SF1">
    <property type="entry name" value="OS08G0520200 PROTEIN"/>
    <property type="match status" value="1"/>
</dbReference>
<sequence>MEIHYHHSLLSASPCLRRRTMKATRFTPFCHQNTHSQYPSLPHNKIIQQWKQERGFDHKNGYIDCTALVRALSRKRMPHLAQKLVLEMKSEGFLPNSSTLSSLMLCYADNGLLPQAQAVWDEIINSSFVPNIQIISELFDAYGKMRYFDEVSKILDQVSSRDFNLLPEAYSLAISCFGKGGQLELMEKTLKEMVSRGYVVDSSTGNAFVRYYSIFGSLTEMENAYGRFKKSRLLLEKEGIRAISLAYIKKRKFYKLGEFLRDVGLGRKNVGNLLWNLLLLSYAANFKMKSLQREFVRMVEAGFHPDLTTFNIRALAFSRMSLLWDLHLSLEHMKHEKIVPDLVTCGCFVDAYLDKRLGRNLDFALNKMDLDDSPVVLTDPFVFEVLGKGEFQSSSEAFLEFKSPGKWNYRQLIAVYLKKQHRRDQIFWNY</sequence>
<evidence type="ECO:0000256" key="1">
    <source>
        <dbReference type="ARBA" id="ARBA00022737"/>
    </source>
</evidence>
<reference evidence="3" key="2">
    <citation type="submission" date="2021-01" db="UniProtKB">
        <authorList>
            <consortium name="EnsemblPlants"/>
        </authorList>
    </citation>
    <scope>IDENTIFICATION</scope>
</reference>
<name>A0A7N2RD16_QUELO</name>
<dbReference type="GeneID" id="115968448"/>
<dbReference type="InParanoid" id="A0A7N2RD16"/>
<dbReference type="OMA" id="TDPFVFE"/>
<reference evidence="3 4" key="1">
    <citation type="journal article" date="2016" name="G3 (Bethesda)">
        <title>First Draft Assembly and Annotation of the Genome of a California Endemic Oak Quercus lobata Nee (Fagaceae).</title>
        <authorList>
            <person name="Sork V.L."/>
            <person name="Fitz-Gibbon S.T."/>
            <person name="Puiu D."/>
            <person name="Crepeau M."/>
            <person name="Gugger P.F."/>
            <person name="Sherman R."/>
            <person name="Stevens K."/>
            <person name="Langley C.H."/>
            <person name="Pellegrini M."/>
            <person name="Salzberg S.L."/>
        </authorList>
    </citation>
    <scope>NUCLEOTIDE SEQUENCE [LARGE SCALE GENOMIC DNA]</scope>
    <source>
        <strain evidence="3 4">cv. SW786</strain>
    </source>
</reference>
<evidence type="ECO:0000313" key="3">
    <source>
        <dbReference type="EnsemblPlants" id="QL11p008742:mrna"/>
    </source>
</evidence>
<protein>
    <recommendedName>
        <fullName evidence="5">Pentatricopeptide repeat-containing protein</fullName>
    </recommendedName>
</protein>
<dbReference type="Gramene" id="QL11p008742:mrna">
    <property type="protein sequence ID" value="QL11p008742:mrna"/>
    <property type="gene ID" value="QL11p008742"/>
</dbReference>
<keyword evidence="4" id="KW-1185">Reference proteome</keyword>
<dbReference type="KEGG" id="qlo:115968448"/>
<evidence type="ECO:0000256" key="2">
    <source>
        <dbReference type="PROSITE-ProRule" id="PRU00708"/>
    </source>
</evidence>
<proteinExistence type="predicted"/>
<dbReference type="Pfam" id="PF01535">
    <property type="entry name" value="PPR"/>
    <property type="match status" value="1"/>
</dbReference>
<dbReference type="Pfam" id="PF13812">
    <property type="entry name" value="PPR_3"/>
    <property type="match status" value="1"/>
</dbReference>
<dbReference type="PANTHER" id="PTHR47493">
    <property type="entry name" value="OS08G0520200 PROTEIN"/>
    <property type="match status" value="1"/>
</dbReference>
<evidence type="ECO:0000313" key="4">
    <source>
        <dbReference type="Proteomes" id="UP000594261"/>
    </source>
</evidence>
<dbReference type="OrthoDB" id="762539at2759"/>
<feature type="repeat" description="PPR" evidence="2">
    <location>
        <begin position="96"/>
        <end position="130"/>
    </location>
</feature>
<evidence type="ECO:0008006" key="5">
    <source>
        <dbReference type="Google" id="ProtNLM"/>
    </source>
</evidence>
<gene>
    <name evidence="3" type="primary">LOC115968448</name>
</gene>
<dbReference type="NCBIfam" id="TIGR00756">
    <property type="entry name" value="PPR"/>
    <property type="match status" value="2"/>
</dbReference>
<dbReference type="Gene3D" id="1.25.40.10">
    <property type="entry name" value="Tetratricopeptide repeat domain"/>
    <property type="match status" value="3"/>
</dbReference>
<dbReference type="Proteomes" id="UP000594261">
    <property type="component" value="Chromosome 11"/>
</dbReference>
<dbReference type="RefSeq" id="XP_030943707.1">
    <property type="nucleotide sequence ID" value="XM_031087847.1"/>
</dbReference>
<dbReference type="FunCoup" id="A0A7N2RD16">
    <property type="interactions" value="1733"/>
</dbReference>
<dbReference type="EMBL" id="LRBV02000011">
    <property type="status" value="NOT_ANNOTATED_CDS"/>
    <property type="molecule type" value="Genomic_DNA"/>
</dbReference>
<keyword evidence="1" id="KW-0677">Repeat</keyword>
<dbReference type="InterPro" id="IPR011990">
    <property type="entry name" value="TPR-like_helical_dom_sf"/>
</dbReference>
<dbReference type="EnsemblPlants" id="QL11p008742:mrna">
    <property type="protein sequence ID" value="QL11p008742:mrna"/>
    <property type="gene ID" value="QL11p008742"/>
</dbReference>